<feature type="repeat" description="HEAT" evidence="7">
    <location>
        <begin position="710"/>
        <end position="748"/>
    </location>
</feature>
<dbReference type="Proteomes" id="UP001152799">
    <property type="component" value="Chromosome 1"/>
</dbReference>
<sequence>MATQERLQKSLGVLKTLSQLQPLDQARKKEKIHHCHVVSEAISNPTIKVSANFHVLLGVTLETFLKLCDDSDADIRMTSDECLNRIIRAVTDGHTGKVQLELHKEIKKNGPARSLRAALIRFSQLAHHIRTHKGKPYVINLFPSIIKIADRPEESVHETLAASLPQILKYLGIFAPDNDVKTLLKAFLQNIVKPSALVRRTSSSCMFSICTHSRRPYIFVTYCINHLIDMIVPVDVNQSSYSILGILHCLKVLLPFTNNVEKSNKGVGSREVEVIQQIPTNKLLQVYELCIYYLTSADHNITNAALDTLNTLLLNATKDLQEKLLNPNGIDKNRIHQSLSLSNIRSPSQLSIAVNTTSSDQLFSELTETIETDIVKWIGQSTLSVISEPNGENVDKTDSGETSDIEVDIQISQSQSSIPAQYYDTPQRLPESFGISSKSSSITDNLEPLSRRSSQESIVGSDEKILESYNDCYETDIGDYLDKSVSLAYCTRLITKHFLLPGIPNQYMSDKNVRVSVKASALTCLSSIFKIYPYGFYMYLDKNFPQSGDTAKNCQKIDDIILLADHPDPQLRGIVRCITSDVLMAILKKTHLDFGLWESCLSDHTASTGIRFDMSSFYGVADFVDIWVKGLQDENSNCLRQTLLSLKPSLELLCESSSCKEVFPILDVIPSLAHNPYWLVKVALCEVLSTISYITIHHNLGDGLFQKKILFNVLFKFLKDSDQRIRNAASTAIHSVIERLYSEDYHPKEHTETTKGICFINKYFPHLQEKENTNNVHWTHFVENMPFPYSKISSNICDRVDYVLSIIVIKLYTNVIETSSKYFLYGCIEALSSLSNKYPCTLYRQAWGVSDNYKLNTGPSDNIKDLLGLCVNLLNSSAEIYDISFMINLMTLTSNLYAGYTMVTLKPIDLTEKSEKTWPMLSDDSLKTISDQYLLHVVRLLNVFHHVIGDLVPAPPQSKTVLPQLPSAGTLSPIKKRKTDGKRSPLSSAKMALEKDDRSEKREIKMIGIGCFTGSQHYMKIFEMLRNAFVNYKISLDPTSSESFLELLRKTIHTLCVIMEIGTLNEFGKISEEILGYLKTTFALDRTLAVQCVQQLLKCLFGTNLTANLGDILNDTVKDDDKEENCSFYYNMFQKPYEETSSCIQSLNSISKVECDGDSTIMGYLHRRDVKTPSTISQTSDKTLANYIRIFEPIVINSLKQYTVSSDVAFQCQVLKLLSQLVQLRVNYCLLDSEQVFKDFVLKQFEYIEEGLVAHCEELIPRIFQFLVQLSYPKQHSKNIIDVPKIIQLCDGLMASGQDPITHCIPALEPIVEDVFLIRSRSNTTDMKELETTREVVLAMLLRLLEYKEVIDLLTLVLEDSKYCTDDTEKWLRWSGQVANVFLQMLRLDKIRIDNFETFVSLKKLIFALNPNVFRPIDDVIVMLFQNPPSLHYDYTLNRWLSKVTLLLFIISPLREDNLLAKINLLKIQFNPGSIFENFTATADPLNVYNNADAFQNISAEAIIARLVFRIISIVSVELAKTDSKPDDFLLGEFSIFLMYCSHIFQSGSLCKVSQVAASLLNQSTQSVTGIDTINKNFVQIQRLHPILTFQWCHILSILNYNCLDFWSKIIGNKNYSINDCLVRNGGSIVFCDYLNENLSETKQLLWILSKHSEKLIQLIDEIPVSEFISFVHRNATLSKAFVTGITQNCLNYQNCIFKTKILKAIENCHTSQTGASIKLLIPKMLSNRQIAISRMVSQLASRKIEFLFTLSREEVLKQLTKEDLFIIKEELNIRNMAKKHETLVFLLNKLLVSYYDMSPLEFSQTRMVHPEYIRKLEINKKWFLSQIQGKYQDGLLRKETSRVMARLEYNELLSFMSSDDFNKIIFKDCIERGVEMLREGPLKQEPPILKATVDIILKEVSWILDELYESHEIFKMNTNENTHSNQRTERFNEETFTNLVQNLCLALSSLMKHLCILPTLQVSEIDCENISKFAVIALEYVNFILITDKNYININFLDTLLDCSNEILKQSQFCSYLGLEQNISWLCSSINSLHYLVQFFLVDHDPLPSIENVFNSENLETREAQKSCHCLYTLTCWLYKIQNNYVGIPTFLLDKARSLIISLSRLPMVNSFNFVPKRVWKMGWQPEFTGKFLTQVPPIPIDMLQEIDVLEEYIFRITLIGWTTRQQFEESWMCFLSVLCPPLDNLDSPDITIARRASCYAIKAITAQLLQTLGYPVLGNKNVSSIMHVSRNKEISENTLSIKKLKIIQDQIQTICDDLCINCPRDDIRNVFLNKNFEKTNNQYSYGQMSIRYFLFATGAMENKNPDMCAELTFKRRKKLLKDCGLDVNSCLQFLLDYFTQLMKSESAVIDIRILHETVKSTLYISDIFTDKAQFSWMLDIFLSLSKIHSVEDELIHQYLIIGICKAVAVLNPDLEIYEQAKKMLVQFLKSPFLPTRISCLHGLLFILEGCLLSNIAIGGISEELQLILPCAVEYVQSYINKKNTQSQEHSMLVWSLAFYLMENVDEVHMESNFVVNTLQSAVMSVQNKSLDCEDKYIVKGLERLLLVKPMYVLEKIGKNLQKLALEKMRNENPSVSILGVQLLVTYMYVDCWEHLEKPEPENEQSSPDHLVQTIEKISAIFERIKKSYVSEVEMLCSILPMILRDFFSPSDILTKVIGEFLSPQQPHPRLMSEVVFQVFDSAIELNQLSLLQDWVVFSLSNFTQSFSNMATWSLTCFFISASPNKWLKAFFPFVQNRVGRYEYEDKKIFCIAGADFYKNLTNDNQRKTFVDNFVKVKDHADMPFSDLLNSL</sequence>
<evidence type="ECO:0000256" key="6">
    <source>
        <dbReference type="ARBA" id="ARBA00023242"/>
    </source>
</evidence>
<dbReference type="InterPro" id="IPR011989">
    <property type="entry name" value="ARM-like"/>
</dbReference>
<comment type="function">
    <text evidence="1">May play a role in microtubule-mediated transport or vesicle function.</text>
</comment>
<dbReference type="InterPro" id="IPR028426">
    <property type="entry name" value="Huntingtin_fam"/>
</dbReference>
<evidence type="ECO:0000256" key="2">
    <source>
        <dbReference type="ARBA" id="ARBA00004123"/>
    </source>
</evidence>
<evidence type="ECO:0000256" key="1">
    <source>
        <dbReference type="ARBA" id="ARBA00002907"/>
    </source>
</evidence>
<name>A0A9N9MG65_9CUCU</name>
<dbReference type="InterPro" id="IPR048413">
    <property type="entry name" value="Htt_C-HEAT_rpt"/>
</dbReference>
<dbReference type="Pfam" id="PF20926">
    <property type="entry name" value="Htt_N-HEAT_1"/>
    <property type="match status" value="1"/>
</dbReference>
<evidence type="ECO:0000256" key="4">
    <source>
        <dbReference type="ARBA" id="ARBA00007153"/>
    </source>
</evidence>
<dbReference type="InterPro" id="IPR016024">
    <property type="entry name" value="ARM-type_fold"/>
</dbReference>
<dbReference type="InterPro" id="IPR000091">
    <property type="entry name" value="Huntingtin"/>
</dbReference>
<dbReference type="PRINTS" id="PR00375">
    <property type="entry name" value="HUNTINGTIN"/>
</dbReference>
<evidence type="ECO:0008006" key="11">
    <source>
        <dbReference type="Google" id="ProtNLM"/>
    </source>
</evidence>
<organism evidence="9 10">
    <name type="scientific">Ceutorhynchus assimilis</name>
    <name type="common">cabbage seed weevil</name>
    <dbReference type="NCBI Taxonomy" id="467358"/>
    <lineage>
        <taxon>Eukaryota</taxon>
        <taxon>Metazoa</taxon>
        <taxon>Ecdysozoa</taxon>
        <taxon>Arthropoda</taxon>
        <taxon>Hexapoda</taxon>
        <taxon>Insecta</taxon>
        <taxon>Pterygota</taxon>
        <taxon>Neoptera</taxon>
        <taxon>Endopterygota</taxon>
        <taxon>Coleoptera</taxon>
        <taxon>Polyphaga</taxon>
        <taxon>Cucujiformia</taxon>
        <taxon>Curculionidae</taxon>
        <taxon>Ceutorhynchinae</taxon>
        <taxon>Ceutorhynchus</taxon>
    </lineage>
</organism>
<dbReference type="Pfam" id="PF20925">
    <property type="entry name" value="Htt_bridge"/>
    <property type="match status" value="1"/>
</dbReference>
<keyword evidence="5" id="KW-0963">Cytoplasm</keyword>
<comment type="similarity">
    <text evidence="4">Belongs to the huntingtin family.</text>
</comment>
<gene>
    <name evidence="9" type="ORF">CEUTPL_LOCUS1825</name>
</gene>
<dbReference type="InterPro" id="IPR021133">
    <property type="entry name" value="HEAT_type_2"/>
</dbReference>
<dbReference type="PANTHER" id="PTHR10170">
    <property type="entry name" value="HUNTINGTON DISEASE PROTEIN"/>
    <property type="match status" value="1"/>
</dbReference>
<dbReference type="PROSITE" id="PS50077">
    <property type="entry name" value="HEAT_REPEAT"/>
    <property type="match status" value="1"/>
</dbReference>
<dbReference type="InterPro" id="IPR048412">
    <property type="entry name" value="Htt_bridge"/>
</dbReference>
<dbReference type="Pfam" id="PF12372">
    <property type="entry name" value="Htt_N-HEAT"/>
    <property type="match status" value="1"/>
</dbReference>
<evidence type="ECO:0000256" key="3">
    <source>
        <dbReference type="ARBA" id="ARBA00004496"/>
    </source>
</evidence>
<keyword evidence="6" id="KW-0539">Nucleus</keyword>
<evidence type="ECO:0000256" key="7">
    <source>
        <dbReference type="PROSITE-ProRule" id="PRU00103"/>
    </source>
</evidence>
<dbReference type="Gene3D" id="1.25.10.10">
    <property type="entry name" value="Leucine-rich Repeat Variant"/>
    <property type="match status" value="2"/>
</dbReference>
<evidence type="ECO:0000256" key="5">
    <source>
        <dbReference type="ARBA" id="ARBA00022490"/>
    </source>
</evidence>
<comment type="subcellular location">
    <subcellularLocation>
        <location evidence="3">Cytoplasm</location>
    </subcellularLocation>
    <subcellularLocation>
        <location evidence="2">Nucleus</location>
    </subcellularLocation>
</comment>
<evidence type="ECO:0000313" key="9">
    <source>
        <dbReference type="EMBL" id="CAG9761114.1"/>
    </source>
</evidence>
<evidence type="ECO:0000256" key="8">
    <source>
        <dbReference type="SAM" id="MobiDB-lite"/>
    </source>
</evidence>
<dbReference type="GO" id="GO:0005634">
    <property type="term" value="C:nucleus"/>
    <property type="evidence" value="ECO:0007669"/>
    <property type="project" value="UniProtKB-SubCell"/>
</dbReference>
<dbReference type="GO" id="GO:0005737">
    <property type="term" value="C:cytoplasm"/>
    <property type="evidence" value="ECO:0007669"/>
    <property type="project" value="UniProtKB-SubCell"/>
</dbReference>
<evidence type="ECO:0000313" key="10">
    <source>
        <dbReference type="Proteomes" id="UP001152799"/>
    </source>
</evidence>
<dbReference type="PANTHER" id="PTHR10170:SF10">
    <property type="entry name" value="HUNTINGTIN"/>
    <property type="match status" value="1"/>
</dbReference>
<dbReference type="InterPro" id="IPR048411">
    <property type="entry name" value="Htt_N_HEAT_rpt-1"/>
</dbReference>
<feature type="region of interest" description="Disordered" evidence="8">
    <location>
        <begin position="962"/>
        <end position="997"/>
    </location>
</feature>
<dbReference type="SUPFAM" id="SSF48371">
    <property type="entry name" value="ARM repeat"/>
    <property type="match status" value="3"/>
</dbReference>
<accession>A0A9N9MG65</accession>
<keyword evidence="10" id="KW-1185">Reference proteome</keyword>
<dbReference type="InterPro" id="IPR024613">
    <property type="entry name" value="Huntingtin_N_HEAT_rpt-2"/>
</dbReference>
<dbReference type="Pfam" id="PF20927">
    <property type="entry name" value="Htt_C-HEAT"/>
    <property type="match status" value="2"/>
</dbReference>
<proteinExistence type="inferred from homology"/>
<dbReference type="EMBL" id="OU892277">
    <property type="protein sequence ID" value="CAG9761114.1"/>
    <property type="molecule type" value="Genomic_DNA"/>
</dbReference>
<protein>
    <recommendedName>
        <fullName evidence="11">Huntingtin</fullName>
    </recommendedName>
</protein>
<dbReference type="OrthoDB" id="10065698at2759"/>
<reference evidence="9" key="1">
    <citation type="submission" date="2022-01" db="EMBL/GenBank/DDBJ databases">
        <authorList>
            <person name="King R."/>
        </authorList>
    </citation>
    <scope>NUCLEOTIDE SEQUENCE</scope>
</reference>